<organism evidence="8 9">
    <name type="scientific">Faecalibacillus faecis</name>
    <dbReference type="NCBI Taxonomy" id="1982628"/>
    <lineage>
        <taxon>Bacteria</taxon>
        <taxon>Bacillati</taxon>
        <taxon>Bacillota</taxon>
        <taxon>Erysipelotrichia</taxon>
        <taxon>Erysipelotrichales</taxon>
        <taxon>Coprobacillaceae</taxon>
        <taxon>Faecalibacillus</taxon>
    </lineage>
</organism>
<dbReference type="InterPro" id="IPR048279">
    <property type="entry name" value="MdtK-like"/>
</dbReference>
<dbReference type="GO" id="GO:0042910">
    <property type="term" value="F:xenobiotic transmembrane transporter activity"/>
    <property type="evidence" value="ECO:0007669"/>
    <property type="project" value="InterPro"/>
</dbReference>
<dbReference type="GeneID" id="77471867"/>
<dbReference type="AlphaFoldDB" id="A0A2T3FKT1"/>
<comment type="caution">
    <text evidence="8">The sequence shown here is derived from an EMBL/GenBank/DDBJ whole genome shotgun (WGS) entry which is preliminary data.</text>
</comment>
<evidence type="ECO:0000256" key="6">
    <source>
        <dbReference type="ARBA" id="ARBA00023136"/>
    </source>
</evidence>
<evidence type="ECO:0000256" key="4">
    <source>
        <dbReference type="ARBA" id="ARBA00022692"/>
    </source>
</evidence>
<dbReference type="InterPro" id="IPR002528">
    <property type="entry name" value="MATE_fam"/>
</dbReference>
<evidence type="ECO:0000313" key="9">
    <source>
        <dbReference type="Proteomes" id="UP000241201"/>
    </source>
</evidence>
<accession>A0A2T3FKT1</accession>
<reference evidence="9" key="1">
    <citation type="submission" date="2018-03" db="EMBL/GenBank/DDBJ databases">
        <title>Lachnoclostridium SNUG30370 gen.nov., sp.nov., isolated from human faeces.</title>
        <authorList>
            <person name="Seo B."/>
            <person name="Jeon K."/>
            <person name="Ko G."/>
        </authorList>
    </citation>
    <scope>NUCLEOTIDE SEQUENCE [LARGE SCALE GENOMIC DNA]</scope>
    <source>
        <strain evidence="9">SNUG30370</strain>
    </source>
</reference>
<dbReference type="EMBL" id="PYLP01000026">
    <property type="protein sequence ID" value="PST35897.1"/>
    <property type="molecule type" value="Genomic_DNA"/>
</dbReference>
<keyword evidence="4 7" id="KW-0812">Transmembrane</keyword>
<feature type="transmembrane region" description="Helical" evidence="7">
    <location>
        <begin position="137"/>
        <end position="157"/>
    </location>
</feature>
<feature type="transmembrane region" description="Helical" evidence="7">
    <location>
        <begin position="419"/>
        <end position="439"/>
    </location>
</feature>
<keyword evidence="3" id="KW-1003">Cell membrane</keyword>
<proteinExistence type="predicted"/>
<evidence type="ECO:0000313" key="8">
    <source>
        <dbReference type="EMBL" id="PST35897.1"/>
    </source>
</evidence>
<evidence type="ECO:0000256" key="1">
    <source>
        <dbReference type="ARBA" id="ARBA00004651"/>
    </source>
</evidence>
<sequence>MKKKKTFDMLNGSIWNKLILFALPLAASSILQQLFNAADVAVVGSFAGSGALAAVGANGPIINLLVNSFVGLSVGANVVIASFIGQNDEKRTSLAAHTSVTMSVIIGIVLLFVGFFFARPILELMSTPEDIINLAEIYLKIYFLGVPFVMLYNFAAAILRSKGDTQRPLIALFIGGVINVILNLFFVVVLHMSVEGVAIGTVISNVFSSMMLLYWLMHETDALRIDLKQLKINDRILKRIAKIGVPAGLQGMVFSISNVCIQSSLNALGSDAIAASSAALNYEYFAYYILSSFAQAAVTFIGQNYSAKKYDRCKKITLQSFLLGGVTTMVACMLFVIFDHFFISFFTSDVSVASLAYTRMKIILPFQFLNMSIEVFSSVMRGVGYSSVPAGICVAGICGVRLAYLYTIYPSIASYDNLLIIYPISWFVTVVALALVYFIHVRPKVYAHQAAN</sequence>
<keyword evidence="9" id="KW-1185">Reference proteome</keyword>
<name>A0A2T3FKT1_9FIRM</name>
<dbReference type="RefSeq" id="WP_106988817.1">
    <property type="nucleotide sequence ID" value="NZ_PYLP01000026.1"/>
</dbReference>
<feature type="transmembrane region" description="Helical" evidence="7">
    <location>
        <begin position="196"/>
        <end position="216"/>
    </location>
</feature>
<evidence type="ECO:0000256" key="7">
    <source>
        <dbReference type="SAM" id="Phobius"/>
    </source>
</evidence>
<evidence type="ECO:0000256" key="2">
    <source>
        <dbReference type="ARBA" id="ARBA00022448"/>
    </source>
</evidence>
<keyword evidence="6 7" id="KW-0472">Membrane</keyword>
<gene>
    <name evidence="8" type="ORF">C7U55_12320</name>
</gene>
<dbReference type="PIRSF" id="PIRSF006603">
    <property type="entry name" value="DinF"/>
    <property type="match status" value="1"/>
</dbReference>
<keyword evidence="2" id="KW-0813">Transport</keyword>
<keyword evidence="5 7" id="KW-1133">Transmembrane helix</keyword>
<feature type="transmembrane region" description="Helical" evidence="7">
    <location>
        <begin position="96"/>
        <end position="117"/>
    </location>
</feature>
<dbReference type="Proteomes" id="UP000241201">
    <property type="component" value="Unassembled WGS sequence"/>
</dbReference>
<feature type="transmembrane region" description="Helical" evidence="7">
    <location>
        <begin position="285"/>
        <end position="301"/>
    </location>
</feature>
<dbReference type="NCBIfam" id="TIGR00797">
    <property type="entry name" value="matE"/>
    <property type="match status" value="1"/>
</dbReference>
<dbReference type="PANTHER" id="PTHR43549:SF3">
    <property type="entry name" value="MULTIDRUG RESISTANCE PROTEIN YPNP-RELATED"/>
    <property type="match status" value="1"/>
</dbReference>
<feature type="transmembrane region" description="Helical" evidence="7">
    <location>
        <begin position="61"/>
        <end position="84"/>
    </location>
</feature>
<dbReference type="GO" id="GO:0005886">
    <property type="term" value="C:plasma membrane"/>
    <property type="evidence" value="ECO:0007669"/>
    <property type="project" value="UniProtKB-SubCell"/>
</dbReference>
<dbReference type="CDD" id="cd13138">
    <property type="entry name" value="MATE_yoeA_like"/>
    <property type="match status" value="1"/>
</dbReference>
<dbReference type="PANTHER" id="PTHR43549">
    <property type="entry name" value="MULTIDRUG RESISTANCE PROTEIN YPNP-RELATED"/>
    <property type="match status" value="1"/>
</dbReference>
<feature type="transmembrane region" description="Helical" evidence="7">
    <location>
        <begin position="387"/>
        <end position="407"/>
    </location>
</feature>
<feature type="transmembrane region" description="Helical" evidence="7">
    <location>
        <begin position="169"/>
        <end position="190"/>
    </location>
</feature>
<dbReference type="GO" id="GO:0015297">
    <property type="term" value="F:antiporter activity"/>
    <property type="evidence" value="ECO:0007669"/>
    <property type="project" value="InterPro"/>
</dbReference>
<feature type="transmembrane region" description="Helical" evidence="7">
    <location>
        <begin position="321"/>
        <end position="342"/>
    </location>
</feature>
<dbReference type="InterPro" id="IPR052031">
    <property type="entry name" value="Membrane_Transporter-Flippase"/>
</dbReference>
<evidence type="ECO:0000256" key="3">
    <source>
        <dbReference type="ARBA" id="ARBA00022475"/>
    </source>
</evidence>
<protein>
    <submittedName>
        <fullName evidence="8">MATE family efflux transporter</fullName>
    </submittedName>
</protein>
<evidence type="ECO:0000256" key="5">
    <source>
        <dbReference type="ARBA" id="ARBA00022989"/>
    </source>
</evidence>
<dbReference type="Pfam" id="PF01554">
    <property type="entry name" value="MatE"/>
    <property type="match status" value="2"/>
</dbReference>
<comment type="subcellular location">
    <subcellularLocation>
        <location evidence="1">Cell membrane</location>
        <topology evidence="1">Multi-pass membrane protein</topology>
    </subcellularLocation>
</comment>